<dbReference type="GO" id="GO:0003677">
    <property type="term" value="F:DNA binding"/>
    <property type="evidence" value="ECO:0007669"/>
    <property type="project" value="UniProtKB-KW"/>
</dbReference>
<dbReference type="Pfam" id="PF09339">
    <property type="entry name" value="HTH_IclR"/>
    <property type="match status" value="1"/>
</dbReference>
<dbReference type="Gene3D" id="3.30.450.40">
    <property type="match status" value="1"/>
</dbReference>
<gene>
    <name evidence="6" type="ORF">TL10_27435</name>
</gene>
<dbReference type="GO" id="GO:0045892">
    <property type="term" value="P:negative regulation of DNA-templated transcription"/>
    <property type="evidence" value="ECO:0007669"/>
    <property type="project" value="TreeGrafter"/>
</dbReference>
<dbReference type="PANTHER" id="PTHR30136:SF24">
    <property type="entry name" value="HTH-TYPE TRANSCRIPTIONAL REPRESSOR ALLR"/>
    <property type="match status" value="1"/>
</dbReference>
<accession>A0A0D1KYH4</accession>
<evidence type="ECO:0000313" key="6">
    <source>
        <dbReference type="EMBL" id="KIU13865.1"/>
    </source>
</evidence>
<proteinExistence type="predicted"/>
<organism evidence="6 7">
    <name type="scientific">Mycolicibacterium llatzerense</name>
    <dbReference type="NCBI Taxonomy" id="280871"/>
    <lineage>
        <taxon>Bacteria</taxon>
        <taxon>Bacillati</taxon>
        <taxon>Actinomycetota</taxon>
        <taxon>Actinomycetes</taxon>
        <taxon>Mycobacteriales</taxon>
        <taxon>Mycobacteriaceae</taxon>
        <taxon>Mycolicibacterium</taxon>
    </lineage>
</organism>
<dbReference type="RefSeq" id="WP_016895386.1">
    <property type="nucleotide sequence ID" value="NZ_JXST01000061.1"/>
</dbReference>
<dbReference type="InterPro" id="IPR029016">
    <property type="entry name" value="GAF-like_dom_sf"/>
</dbReference>
<dbReference type="GO" id="GO:0003700">
    <property type="term" value="F:DNA-binding transcription factor activity"/>
    <property type="evidence" value="ECO:0007669"/>
    <property type="project" value="TreeGrafter"/>
</dbReference>
<keyword evidence="2" id="KW-0238">DNA-binding</keyword>
<dbReference type="Proteomes" id="UP000032221">
    <property type="component" value="Unassembled WGS sequence"/>
</dbReference>
<evidence type="ECO:0000259" key="5">
    <source>
        <dbReference type="PROSITE" id="PS51078"/>
    </source>
</evidence>
<dbReference type="InterPro" id="IPR050707">
    <property type="entry name" value="HTH_MetabolicPath_Reg"/>
</dbReference>
<dbReference type="EMBL" id="JXST01000061">
    <property type="protein sequence ID" value="KIU13865.1"/>
    <property type="molecule type" value="Genomic_DNA"/>
</dbReference>
<protein>
    <submittedName>
        <fullName evidence="6">IclR family transcriptional regulator</fullName>
    </submittedName>
</protein>
<dbReference type="SMART" id="SM00346">
    <property type="entry name" value="HTH_ICLR"/>
    <property type="match status" value="1"/>
</dbReference>
<evidence type="ECO:0000256" key="1">
    <source>
        <dbReference type="ARBA" id="ARBA00023015"/>
    </source>
</evidence>
<comment type="caution">
    <text evidence="6">The sequence shown here is derived from an EMBL/GenBank/DDBJ whole genome shotgun (WGS) entry which is preliminary data.</text>
</comment>
<dbReference type="InterPro" id="IPR014757">
    <property type="entry name" value="Tscrpt_reg_IclR_C"/>
</dbReference>
<evidence type="ECO:0000256" key="2">
    <source>
        <dbReference type="ARBA" id="ARBA00023125"/>
    </source>
</evidence>
<dbReference type="PATRIC" id="fig|280871.6.peg.5688"/>
<dbReference type="InterPro" id="IPR036388">
    <property type="entry name" value="WH-like_DNA-bd_sf"/>
</dbReference>
<name>A0A0D1KYH4_9MYCO</name>
<dbReference type="PROSITE" id="PS51078">
    <property type="entry name" value="ICLR_ED"/>
    <property type="match status" value="1"/>
</dbReference>
<dbReference type="SUPFAM" id="SSF46785">
    <property type="entry name" value="Winged helix' DNA-binding domain"/>
    <property type="match status" value="1"/>
</dbReference>
<evidence type="ECO:0000259" key="4">
    <source>
        <dbReference type="PROSITE" id="PS51077"/>
    </source>
</evidence>
<dbReference type="OrthoDB" id="60629at2"/>
<feature type="domain" description="IclR-ED" evidence="5">
    <location>
        <begin position="72"/>
        <end position="249"/>
    </location>
</feature>
<feature type="domain" description="HTH iclR-type" evidence="4">
    <location>
        <begin position="10"/>
        <end position="71"/>
    </location>
</feature>
<keyword evidence="7" id="KW-1185">Reference proteome</keyword>
<dbReference type="PROSITE" id="PS51077">
    <property type="entry name" value="HTH_ICLR"/>
    <property type="match status" value="1"/>
</dbReference>
<dbReference type="PANTHER" id="PTHR30136">
    <property type="entry name" value="HELIX-TURN-HELIX TRANSCRIPTIONAL REGULATOR, ICLR FAMILY"/>
    <property type="match status" value="1"/>
</dbReference>
<reference evidence="6 7" key="1">
    <citation type="submission" date="2015-01" db="EMBL/GenBank/DDBJ databases">
        <title>Genome sequence of Mycobacterium llatzerense and Mycobacterium immunogenum recovered from brain abscess.</title>
        <authorList>
            <person name="Greninger A.L."/>
            <person name="Langelier C."/>
            <person name="Cunningham G."/>
            <person name="Chiu C.Y."/>
            <person name="Miller S."/>
        </authorList>
    </citation>
    <scope>NUCLEOTIDE SEQUENCE [LARGE SCALE GENOMIC DNA]</scope>
    <source>
        <strain evidence="6 7">CLUC14</strain>
    </source>
</reference>
<dbReference type="AlphaFoldDB" id="A0A0D1KYH4"/>
<evidence type="ECO:0000256" key="3">
    <source>
        <dbReference type="ARBA" id="ARBA00023163"/>
    </source>
</evidence>
<dbReference type="SUPFAM" id="SSF55781">
    <property type="entry name" value="GAF domain-like"/>
    <property type="match status" value="1"/>
</dbReference>
<dbReference type="InterPro" id="IPR036390">
    <property type="entry name" value="WH_DNA-bd_sf"/>
</dbReference>
<evidence type="ECO:0000313" key="7">
    <source>
        <dbReference type="Proteomes" id="UP000032221"/>
    </source>
</evidence>
<keyword evidence="3" id="KW-0804">Transcription</keyword>
<sequence>MAGNTSDPGASVASRLLTVLGAFDDEHRAMTLSQIARRAGLPLPTTHRLVAELATWGGLVRRPTGEYVVGRRIWELALLAPTQTGLRQIAEPFLHDVYGATLATVHLAVREGAEVLYLDRLSGTASVPIVSTVGSRLPLHCTAVGKVLLAHAPDDVLAETLGSLTRMTPFTVTQPGLLRQQLARVRRHGYATTVEEMSLGACSVAVPVLRDTAVVASLGLVVPRLTRDRTRLAGVLQAAAFGIGRELASGG</sequence>
<dbReference type="Gene3D" id="1.10.10.10">
    <property type="entry name" value="Winged helix-like DNA-binding domain superfamily/Winged helix DNA-binding domain"/>
    <property type="match status" value="1"/>
</dbReference>
<dbReference type="Pfam" id="PF01614">
    <property type="entry name" value="IclR_C"/>
    <property type="match status" value="1"/>
</dbReference>
<dbReference type="InterPro" id="IPR005471">
    <property type="entry name" value="Tscrpt_reg_IclR_N"/>
</dbReference>
<keyword evidence="1" id="KW-0805">Transcription regulation</keyword>
<dbReference type="STRING" id="280871.TL10_27435"/>